<dbReference type="AlphaFoldDB" id="A0A0L0H781"/>
<dbReference type="EMBL" id="KQ257466">
    <property type="protein sequence ID" value="KNC96834.1"/>
    <property type="molecule type" value="Genomic_DNA"/>
</dbReference>
<gene>
    <name evidence="2" type="ORF">SPPG_07668</name>
</gene>
<protein>
    <recommendedName>
        <fullName evidence="1">Hemerythrin-like domain-containing protein</fullName>
    </recommendedName>
</protein>
<sequence length="239" mass="27439">MLSRRFILTARPSVLRIPAHILRPTAAATVRFNTTFPQKNQAAESFTARKPVEVLIKNDHRSFEELYDRYKKNAGNAEEQQAIINELIREVAQHSIAEETVVYPLIEERNILGSGEHIADHLRQDHFEVKKLLLKLDKMRVGDKGFDETLNNVMRVLKEHATEEETKELPEIAKVIPEPERIDLSKAFLRRKAISPTHPHPHAPDKPPTLEVLAGLPVAPIDKLRDQTRKFAERRIPQE</sequence>
<proteinExistence type="predicted"/>
<dbReference type="Gene3D" id="1.20.120.520">
    <property type="entry name" value="nmb1532 protein domain like"/>
    <property type="match status" value="1"/>
</dbReference>
<dbReference type="STRING" id="645134.A0A0L0H781"/>
<dbReference type="OMA" id="PAIKHDH"/>
<name>A0A0L0H781_SPIPD</name>
<dbReference type="RefSeq" id="XP_016604874.1">
    <property type="nucleotide sequence ID" value="XM_016755825.1"/>
</dbReference>
<accession>A0A0L0H781</accession>
<dbReference type="GeneID" id="27690866"/>
<dbReference type="eggNOG" id="ENOG502S6K5">
    <property type="taxonomic scope" value="Eukaryota"/>
</dbReference>
<evidence type="ECO:0000259" key="1">
    <source>
        <dbReference type="Pfam" id="PF01814"/>
    </source>
</evidence>
<dbReference type="VEuPathDB" id="FungiDB:SPPG_07668"/>
<evidence type="ECO:0000313" key="3">
    <source>
        <dbReference type="Proteomes" id="UP000053201"/>
    </source>
</evidence>
<dbReference type="OrthoDB" id="9983919at2759"/>
<dbReference type="InParanoid" id="A0A0L0H781"/>
<keyword evidence="3" id="KW-1185">Reference proteome</keyword>
<dbReference type="PANTHER" id="PTHR35585:SF1">
    <property type="entry name" value="HHE DOMAIN PROTEIN (AFU_ORTHOLOGUE AFUA_4G00730)"/>
    <property type="match status" value="1"/>
</dbReference>
<dbReference type="Pfam" id="PF01814">
    <property type="entry name" value="Hemerythrin"/>
    <property type="match status" value="1"/>
</dbReference>
<dbReference type="PANTHER" id="PTHR35585">
    <property type="entry name" value="HHE DOMAIN PROTEIN (AFU_ORTHOLOGUE AFUA_4G00730)"/>
    <property type="match status" value="1"/>
</dbReference>
<organism evidence="2 3">
    <name type="scientific">Spizellomyces punctatus (strain DAOM BR117)</name>
    <dbReference type="NCBI Taxonomy" id="645134"/>
    <lineage>
        <taxon>Eukaryota</taxon>
        <taxon>Fungi</taxon>
        <taxon>Fungi incertae sedis</taxon>
        <taxon>Chytridiomycota</taxon>
        <taxon>Chytridiomycota incertae sedis</taxon>
        <taxon>Chytridiomycetes</taxon>
        <taxon>Spizellomycetales</taxon>
        <taxon>Spizellomycetaceae</taxon>
        <taxon>Spizellomyces</taxon>
    </lineage>
</organism>
<reference evidence="2 3" key="1">
    <citation type="submission" date="2009-08" db="EMBL/GenBank/DDBJ databases">
        <title>The Genome Sequence of Spizellomyces punctatus strain DAOM BR117.</title>
        <authorList>
            <consortium name="The Broad Institute Genome Sequencing Platform"/>
            <person name="Russ C."/>
            <person name="Cuomo C."/>
            <person name="Shea T."/>
            <person name="Young S.K."/>
            <person name="Zeng Q."/>
            <person name="Koehrsen M."/>
            <person name="Haas B."/>
            <person name="Borodovsky M."/>
            <person name="Guigo R."/>
            <person name="Alvarado L."/>
            <person name="Berlin A."/>
            <person name="Bochicchio J."/>
            <person name="Borenstein D."/>
            <person name="Chapman S."/>
            <person name="Chen Z."/>
            <person name="Engels R."/>
            <person name="Freedman E."/>
            <person name="Gellesch M."/>
            <person name="Goldberg J."/>
            <person name="Griggs A."/>
            <person name="Gujja S."/>
            <person name="Heiman D."/>
            <person name="Hepburn T."/>
            <person name="Howarth C."/>
            <person name="Jen D."/>
            <person name="Larson L."/>
            <person name="Lewis B."/>
            <person name="Mehta T."/>
            <person name="Park D."/>
            <person name="Pearson M."/>
            <person name="Roberts A."/>
            <person name="Saif S."/>
            <person name="Shenoy N."/>
            <person name="Sisk P."/>
            <person name="Stolte C."/>
            <person name="Sykes S."/>
            <person name="Thomson T."/>
            <person name="Walk T."/>
            <person name="White J."/>
            <person name="Yandava C."/>
            <person name="Burger G."/>
            <person name="Gray M.W."/>
            <person name="Holland P.W.H."/>
            <person name="King N."/>
            <person name="Lang F.B.F."/>
            <person name="Roger A.J."/>
            <person name="Ruiz-Trillo I."/>
            <person name="Lander E."/>
            <person name="Nusbaum C."/>
        </authorList>
    </citation>
    <scope>NUCLEOTIDE SEQUENCE [LARGE SCALE GENOMIC DNA]</scope>
    <source>
        <strain evidence="2 3">DAOM BR117</strain>
    </source>
</reference>
<dbReference type="InterPro" id="IPR012312">
    <property type="entry name" value="Hemerythrin-like"/>
</dbReference>
<dbReference type="Proteomes" id="UP000053201">
    <property type="component" value="Unassembled WGS sequence"/>
</dbReference>
<feature type="domain" description="Hemerythrin-like" evidence="1">
    <location>
        <begin position="55"/>
        <end position="171"/>
    </location>
</feature>
<evidence type="ECO:0000313" key="2">
    <source>
        <dbReference type="EMBL" id="KNC96834.1"/>
    </source>
</evidence>